<reference evidence="3 4" key="1">
    <citation type="submission" date="2017-04" db="EMBL/GenBank/DDBJ databases">
        <title>Genome sequencing of [Candida] sorbophila.</title>
        <authorList>
            <person name="Ahn J.O."/>
        </authorList>
    </citation>
    <scope>NUCLEOTIDE SEQUENCE [LARGE SCALE GENOMIC DNA]</scope>
    <source>
        <strain evidence="3 4">DS02</strain>
    </source>
</reference>
<dbReference type="Pfam" id="PF24841">
    <property type="entry name" value="DUF7719"/>
    <property type="match status" value="1"/>
</dbReference>
<dbReference type="EMBL" id="NDIQ01000001">
    <property type="protein sequence ID" value="PRT52795.1"/>
    <property type="molecule type" value="Genomic_DNA"/>
</dbReference>
<sequence>MTLFEQVQRRQAAGARSRPEPIDFDRTLLLAPLVLMHFVLAYLVRLQYSQEVSLSIALSESWVSIPVFWALLSLPRSYFNSKLSQALQVVAGTCLGSYLVYIANEEGYYATMKKAPPLGALFAWLFIELYWYNAVICLLAVSGYLWVTGYSL</sequence>
<dbReference type="PANTHER" id="PTHR37846:SF1">
    <property type="entry name" value="DEACETYLASE-LIKE PROTEIN"/>
    <property type="match status" value="1"/>
</dbReference>
<dbReference type="AlphaFoldDB" id="A0A2T0FCU9"/>
<gene>
    <name evidence="3" type="ORF">B9G98_00415</name>
</gene>
<feature type="domain" description="DUF7719" evidence="2">
    <location>
        <begin position="85"/>
        <end position="152"/>
    </location>
</feature>
<feature type="transmembrane region" description="Helical" evidence="1">
    <location>
        <begin position="86"/>
        <end position="103"/>
    </location>
</feature>
<feature type="transmembrane region" description="Helical" evidence="1">
    <location>
        <begin position="54"/>
        <end position="74"/>
    </location>
</feature>
<dbReference type="GeneID" id="36514164"/>
<dbReference type="OrthoDB" id="5597489at2759"/>
<dbReference type="PANTHER" id="PTHR37846">
    <property type="entry name" value="YALI0B21296P"/>
    <property type="match status" value="1"/>
</dbReference>
<dbReference type="Proteomes" id="UP000238350">
    <property type="component" value="Unassembled WGS sequence"/>
</dbReference>
<dbReference type="STRING" id="45607.A0A2T0FCU9"/>
<protein>
    <recommendedName>
        <fullName evidence="2">DUF7719 domain-containing protein</fullName>
    </recommendedName>
</protein>
<evidence type="ECO:0000313" key="3">
    <source>
        <dbReference type="EMBL" id="PRT52795.1"/>
    </source>
</evidence>
<organism evidence="3 4">
    <name type="scientific">Wickerhamiella sorbophila</name>
    <dbReference type="NCBI Taxonomy" id="45607"/>
    <lineage>
        <taxon>Eukaryota</taxon>
        <taxon>Fungi</taxon>
        <taxon>Dikarya</taxon>
        <taxon>Ascomycota</taxon>
        <taxon>Saccharomycotina</taxon>
        <taxon>Dipodascomycetes</taxon>
        <taxon>Dipodascales</taxon>
        <taxon>Trichomonascaceae</taxon>
        <taxon>Wickerhamiella</taxon>
    </lineage>
</organism>
<dbReference type="InterPro" id="IPR056136">
    <property type="entry name" value="DUF7719"/>
</dbReference>
<accession>A0A2T0FCU9</accession>
<comment type="caution">
    <text evidence="3">The sequence shown here is derived from an EMBL/GenBank/DDBJ whole genome shotgun (WGS) entry which is preliminary data.</text>
</comment>
<keyword evidence="1" id="KW-0472">Membrane</keyword>
<feature type="transmembrane region" description="Helical" evidence="1">
    <location>
        <begin position="123"/>
        <end position="147"/>
    </location>
</feature>
<keyword evidence="1" id="KW-0812">Transmembrane</keyword>
<keyword evidence="4" id="KW-1185">Reference proteome</keyword>
<evidence type="ECO:0000313" key="4">
    <source>
        <dbReference type="Proteomes" id="UP000238350"/>
    </source>
</evidence>
<name>A0A2T0FCU9_9ASCO</name>
<proteinExistence type="predicted"/>
<feature type="transmembrane region" description="Helical" evidence="1">
    <location>
        <begin position="28"/>
        <end position="48"/>
    </location>
</feature>
<evidence type="ECO:0000256" key="1">
    <source>
        <dbReference type="SAM" id="Phobius"/>
    </source>
</evidence>
<evidence type="ECO:0000259" key="2">
    <source>
        <dbReference type="Pfam" id="PF24841"/>
    </source>
</evidence>
<keyword evidence="1" id="KW-1133">Transmembrane helix</keyword>
<dbReference type="RefSeq" id="XP_024662741.1">
    <property type="nucleotide sequence ID" value="XM_024806973.1"/>
</dbReference>